<sequence length="69" mass="7390">MYRGSRGTPSDADGCDVTHVNCTLHIRTPYPSGIQPRPQTPERGKARVFPTVALGGAPPTMHCACVSRL</sequence>
<proteinExistence type="predicted"/>
<evidence type="ECO:0000313" key="1">
    <source>
        <dbReference type="EMBL" id="KAK4638863.1"/>
    </source>
</evidence>
<dbReference type="EMBL" id="JAFFGZ010000009">
    <property type="protein sequence ID" value="KAK4638863.1"/>
    <property type="molecule type" value="Genomic_DNA"/>
</dbReference>
<dbReference type="GeneID" id="87892515"/>
<organism evidence="1 2">
    <name type="scientific">Podospora bellae-mahoneyi</name>
    <dbReference type="NCBI Taxonomy" id="2093777"/>
    <lineage>
        <taxon>Eukaryota</taxon>
        <taxon>Fungi</taxon>
        <taxon>Dikarya</taxon>
        <taxon>Ascomycota</taxon>
        <taxon>Pezizomycotina</taxon>
        <taxon>Sordariomycetes</taxon>
        <taxon>Sordariomycetidae</taxon>
        <taxon>Sordariales</taxon>
        <taxon>Podosporaceae</taxon>
        <taxon>Podospora</taxon>
    </lineage>
</organism>
<accession>A0ABR0F6A8</accession>
<comment type="caution">
    <text evidence="1">The sequence shown here is derived from an EMBL/GenBank/DDBJ whole genome shotgun (WGS) entry which is preliminary data.</text>
</comment>
<keyword evidence="2" id="KW-1185">Reference proteome</keyword>
<dbReference type="Proteomes" id="UP001322138">
    <property type="component" value="Unassembled WGS sequence"/>
</dbReference>
<evidence type="ECO:0000313" key="2">
    <source>
        <dbReference type="Proteomes" id="UP001322138"/>
    </source>
</evidence>
<gene>
    <name evidence="1" type="ORF">QC761_0102340</name>
</gene>
<name>A0ABR0F6A8_9PEZI</name>
<dbReference type="RefSeq" id="XP_062727839.1">
    <property type="nucleotide sequence ID" value="XM_062873131.1"/>
</dbReference>
<reference evidence="1 2" key="1">
    <citation type="journal article" date="2023" name="bioRxiv">
        <title>High-quality genome assemblies of four members of thePodospora anserinaspecies complex.</title>
        <authorList>
            <person name="Ament-Velasquez S.L."/>
            <person name="Vogan A.A."/>
            <person name="Wallerman O."/>
            <person name="Hartmann F."/>
            <person name="Gautier V."/>
            <person name="Silar P."/>
            <person name="Giraud T."/>
            <person name="Johannesson H."/>
        </authorList>
    </citation>
    <scope>NUCLEOTIDE SEQUENCE [LARGE SCALE GENOMIC DNA]</scope>
    <source>
        <strain evidence="1 2">CBS 112042</strain>
    </source>
</reference>
<protein>
    <submittedName>
        <fullName evidence="1">Uncharacterized protein</fullName>
    </submittedName>
</protein>